<evidence type="ECO:0000256" key="4">
    <source>
        <dbReference type="ARBA" id="ARBA00022884"/>
    </source>
</evidence>
<evidence type="ECO:0000256" key="2">
    <source>
        <dbReference type="ARBA" id="ARBA00022679"/>
    </source>
</evidence>
<dbReference type="GO" id="GO:0009451">
    <property type="term" value="P:RNA modification"/>
    <property type="evidence" value="ECO:0007669"/>
    <property type="project" value="UniProtKB-ARBA"/>
</dbReference>
<dbReference type="CDD" id="cd02440">
    <property type="entry name" value="AdoMet_MTases"/>
    <property type="match status" value="1"/>
</dbReference>
<dbReference type="InterPro" id="IPR012677">
    <property type="entry name" value="Nucleotide-bd_a/b_plait_sf"/>
</dbReference>
<dbReference type="Gene3D" id="3.40.50.150">
    <property type="entry name" value="Vaccinia Virus protein VP39"/>
    <property type="match status" value="1"/>
</dbReference>
<keyword evidence="1 8" id="KW-0489">Methyltransferase</keyword>
<dbReference type="RefSeq" id="XP_017037668.1">
    <property type="nucleotide sequence ID" value="XM_017182179.2"/>
</dbReference>
<feature type="binding site" evidence="8">
    <location>
        <position position="497"/>
    </location>
    <ligand>
        <name>S-adenosyl-L-methionine</name>
        <dbReference type="ChEBI" id="CHEBI:59789"/>
    </ligand>
</feature>
<evidence type="ECO:0000256" key="7">
    <source>
        <dbReference type="PROSITE-ProRule" id="PRU00176"/>
    </source>
</evidence>
<feature type="region of interest" description="Disordered" evidence="10">
    <location>
        <begin position="575"/>
        <end position="624"/>
    </location>
</feature>
<feature type="compositionally biased region" description="Polar residues" evidence="10">
    <location>
        <begin position="1"/>
        <end position="11"/>
    </location>
</feature>
<feature type="compositionally biased region" description="Low complexity" evidence="10">
    <location>
        <begin position="598"/>
        <end position="623"/>
    </location>
</feature>
<dbReference type="PANTHER" id="PTHR45904:SF2">
    <property type="entry name" value="TRNA (URACIL-5-)-METHYLTRANSFERASE HOMOLOG A"/>
    <property type="match status" value="1"/>
</dbReference>
<feature type="binding site" evidence="8">
    <location>
        <position position="441"/>
    </location>
    <ligand>
        <name>S-adenosyl-L-methionine</name>
        <dbReference type="ChEBI" id="CHEBI:59789"/>
    </ligand>
</feature>
<dbReference type="PROSITE" id="PS01231">
    <property type="entry name" value="TRMA_2"/>
    <property type="match status" value="1"/>
</dbReference>
<dbReference type="Gene3D" id="3.30.70.330">
    <property type="match status" value="1"/>
</dbReference>
<reference evidence="13" key="1">
    <citation type="submission" date="2025-08" db="UniProtKB">
        <authorList>
            <consortium name="RefSeq"/>
        </authorList>
    </citation>
    <scope>IDENTIFICATION</scope>
    <source>
        <strain evidence="13">14028-0561.14</strain>
        <tissue evidence="13">Whole fly</tissue>
    </source>
</reference>
<dbReference type="InterPro" id="IPR010280">
    <property type="entry name" value="U5_MeTrfase_fam"/>
</dbReference>
<feature type="binding site" evidence="8">
    <location>
        <position position="391"/>
    </location>
    <ligand>
        <name>S-adenosyl-L-methionine</name>
        <dbReference type="ChEBI" id="CHEBI:59789"/>
    </ligand>
</feature>
<feature type="compositionally biased region" description="Basic and acidic residues" evidence="10">
    <location>
        <begin position="575"/>
        <end position="597"/>
    </location>
</feature>
<feature type="compositionally biased region" description="Basic and acidic residues" evidence="10">
    <location>
        <begin position="12"/>
        <end position="37"/>
    </location>
</feature>
<dbReference type="SUPFAM" id="SSF54928">
    <property type="entry name" value="RNA-binding domain, RBD"/>
    <property type="match status" value="1"/>
</dbReference>
<dbReference type="GO" id="GO:0006396">
    <property type="term" value="P:RNA processing"/>
    <property type="evidence" value="ECO:0007669"/>
    <property type="project" value="InterPro"/>
</dbReference>
<evidence type="ECO:0000313" key="12">
    <source>
        <dbReference type="Proteomes" id="UP001652661"/>
    </source>
</evidence>
<evidence type="ECO:0000256" key="6">
    <source>
        <dbReference type="ARBA" id="ARBA00047278"/>
    </source>
</evidence>
<comment type="catalytic activity">
    <reaction evidence="6">
        <text>uridine(54) in tRNA + S-adenosyl-L-methionine = 5-methyluridine(54) in tRNA + S-adenosyl-L-homocysteine + H(+)</text>
        <dbReference type="Rhea" id="RHEA:42712"/>
        <dbReference type="Rhea" id="RHEA-COMP:10167"/>
        <dbReference type="Rhea" id="RHEA-COMP:10193"/>
        <dbReference type="ChEBI" id="CHEBI:15378"/>
        <dbReference type="ChEBI" id="CHEBI:57856"/>
        <dbReference type="ChEBI" id="CHEBI:59789"/>
        <dbReference type="ChEBI" id="CHEBI:65315"/>
        <dbReference type="ChEBI" id="CHEBI:74447"/>
        <dbReference type="EC" id="2.1.1.35"/>
    </reaction>
    <physiologicalReaction direction="left-to-right" evidence="6">
        <dbReference type="Rhea" id="RHEA:42713"/>
    </physiologicalReaction>
</comment>
<proteinExistence type="inferred from homology"/>
<dbReference type="InterPro" id="IPR045850">
    <property type="entry name" value="TRM2_met"/>
</dbReference>
<feature type="active site" description="Nucleophile" evidence="8">
    <location>
        <position position="525"/>
    </location>
</feature>
<comment type="caution">
    <text evidence="8">Lacks conserved residue(s) required for the propagation of feature annotation.</text>
</comment>
<dbReference type="PANTHER" id="PTHR45904">
    <property type="entry name" value="TRNA (URACIL-5-)-METHYLTRANSFERASE"/>
    <property type="match status" value="1"/>
</dbReference>
<dbReference type="Gene3D" id="2.40.50.1070">
    <property type="match status" value="1"/>
</dbReference>
<dbReference type="GO" id="GO:0003723">
    <property type="term" value="F:RNA binding"/>
    <property type="evidence" value="ECO:0007669"/>
    <property type="project" value="UniProtKB-UniRule"/>
</dbReference>
<keyword evidence="2 8" id="KW-0808">Transferase</keyword>
<keyword evidence="4 7" id="KW-0694">RNA-binding</keyword>
<evidence type="ECO:0000256" key="9">
    <source>
        <dbReference type="PROSITE-ProRule" id="PRU10015"/>
    </source>
</evidence>
<keyword evidence="12" id="KW-1185">Reference proteome</keyword>
<dbReference type="GeneID" id="108085543"/>
<evidence type="ECO:0000256" key="5">
    <source>
        <dbReference type="ARBA" id="ARBA00033763"/>
    </source>
</evidence>
<dbReference type="OrthoDB" id="10250660at2759"/>
<dbReference type="PROSITE" id="PS50102">
    <property type="entry name" value="RRM"/>
    <property type="match status" value="1"/>
</dbReference>
<dbReference type="Pfam" id="PF00076">
    <property type="entry name" value="RRM_1"/>
    <property type="match status" value="1"/>
</dbReference>
<dbReference type="OMA" id="TPLWNMP"/>
<dbReference type="PROSITE" id="PS51687">
    <property type="entry name" value="SAM_MT_RNA_M5U"/>
    <property type="match status" value="1"/>
</dbReference>
<evidence type="ECO:0000256" key="10">
    <source>
        <dbReference type="SAM" id="MobiDB-lite"/>
    </source>
</evidence>
<sequence length="637" mass="70898">MESLSTEVSAETTKDTAEVIESKENVQEKENVAGKEETEIAGDEFAYLERNEFTSEIYKIEVKNMGYFGIGEFKKLLKNTLKLDMTKIKSPTRKEFAFVCFRTQEDQQRALETLNGYKWKGRVLKALAAKASADPLQKKRAAEDQGVEGKPKKQRTAVEATCPLAGIPYDQQLKQKSEEMSTLLKKYTQELRKINPRAKPHLDKFKFQEVLPSPTVQGYRNKNEFTVGKNSLGEVVVGFRLGCYSDGSVEVAEVQDLPHLPDQAKWAARSFQELVRKSKFLPFNPDGNVGHFRQLMVRCSSATGELMLVAGIYSSNLTAEEQQELKEELKSYYENVEEGAPYKCTSLYYQDVKHREAGQMVNPVDHILGSTHITDTIQGLQFRISPLAFFQINTEGANVLYQQAIDLAAPTKDTTMLDICCGTGTITLAFAKHCKKVLGVEIVPDAIKDAEFNAKANGIQNCKFFTGNADDFIKSMVREALYEQEPGKPVDLIAVVDPPRAGLHNRSIAAIRSASAINRLVYVSCNPHSAKRNFIELARPESKAYKGEPFYPKSAVAVDMFPHTTHTELVILFEREQKTNPDQEKPQAEEAAKDKPTEAPTEATTEASIEAPTEASIEAPTEALPEAIIEANIASAT</sequence>
<dbReference type="InterPro" id="IPR000504">
    <property type="entry name" value="RRM_dom"/>
</dbReference>
<feature type="active site" evidence="9">
    <location>
        <position position="525"/>
    </location>
</feature>
<keyword evidence="3 8" id="KW-0949">S-adenosyl-L-methionine</keyword>
<dbReference type="InterPro" id="IPR029063">
    <property type="entry name" value="SAM-dependent_MTases_sf"/>
</dbReference>
<dbReference type="Proteomes" id="UP001652661">
    <property type="component" value="Chromosome 3L"/>
</dbReference>
<dbReference type="SUPFAM" id="SSF53335">
    <property type="entry name" value="S-adenosyl-L-methionine-dependent methyltransferases"/>
    <property type="match status" value="1"/>
</dbReference>
<comment type="similarity">
    <text evidence="8">Belongs to the class I-like SAM-binding methyltransferase superfamily. RNA M5U methyltransferase family.</text>
</comment>
<dbReference type="PROSITE" id="PS01230">
    <property type="entry name" value="TRMA_1"/>
    <property type="match status" value="1"/>
</dbReference>
<dbReference type="GO" id="GO:0030697">
    <property type="term" value="F:tRNA (uracil(54)-C5)-methyltransferase activity, S-adenosyl methionine-dependent"/>
    <property type="evidence" value="ECO:0007669"/>
    <property type="project" value="UniProtKB-EC"/>
</dbReference>
<evidence type="ECO:0000256" key="3">
    <source>
        <dbReference type="ARBA" id="ARBA00022691"/>
    </source>
</evidence>
<gene>
    <name evidence="13" type="primary">LOC108085543</name>
</gene>
<feature type="domain" description="RRM" evidence="11">
    <location>
        <begin position="58"/>
        <end position="131"/>
    </location>
</feature>
<dbReference type="Pfam" id="PF05958">
    <property type="entry name" value="tRNA_U5-meth_tr"/>
    <property type="match status" value="1"/>
</dbReference>
<dbReference type="InterPro" id="IPR030391">
    <property type="entry name" value="MeTrfase_TrmA_CS"/>
</dbReference>
<dbReference type="InterPro" id="IPR035979">
    <property type="entry name" value="RBD_domain_sf"/>
</dbReference>
<evidence type="ECO:0000256" key="8">
    <source>
        <dbReference type="PROSITE-ProRule" id="PRU01024"/>
    </source>
</evidence>
<dbReference type="InterPro" id="IPR030390">
    <property type="entry name" value="MeTrfase_TrmA_AS"/>
</dbReference>
<feature type="region of interest" description="Disordered" evidence="10">
    <location>
        <begin position="1"/>
        <end position="37"/>
    </location>
</feature>
<dbReference type="GO" id="GO:0032259">
    <property type="term" value="P:methylation"/>
    <property type="evidence" value="ECO:0007669"/>
    <property type="project" value="UniProtKB-KW"/>
</dbReference>
<feature type="compositionally biased region" description="Basic and acidic residues" evidence="10">
    <location>
        <begin position="136"/>
        <end position="151"/>
    </location>
</feature>
<organism evidence="12 13">
    <name type="scientific">Drosophila kikkawai</name>
    <name type="common">Fruit fly</name>
    <dbReference type="NCBI Taxonomy" id="30033"/>
    <lineage>
        <taxon>Eukaryota</taxon>
        <taxon>Metazoa</taxon>
        <taxon>Ecdysozoa</taxon>
        <taxon>Arthropoda</taxon>
        <taxon>Hexapoda</taxon>
        <taxon>Insecta</taxon>
        <taxon>Pterygota</taxon>
        <taxon>Neoptera</taxon>
        <taxon>Endopterygota</taxon>
        <taxon>Diptera</taxon>
        <taxon>Brachycera</taxon>
        <taxon>Muscomorpha</taxon>
        <taxon>Ephydroidea</taxon>
        <taxon>Drosophilidae</taxon>
        <taxon>Drosophila</taxon>
        <taxon>Sophophora</taxon>
    </lineage>
</organism>
<protein>
    <recommendedName>
        <fullName evidence="5">tRNA (uracil(54)-C(5))-methyltransferase</fullName>
        <ecNumber evidence="5">2.1.1.35</ecNumber>
    </recommendedName>
</protein>
<dbReference type="AlphaFoldDB" id="A0A6P4JRW8"/>
<dbReference type="EC" id="2.1.1.35" evidence="5"/>
<evidence type="ECO:0000256" key="1">
    <source>
        <dbReference type="ARBA" id="ARBA00022603"/>
    </source>
</evidence>
<accession>A0A6P4JRW8</accession>
<evidence type="ECO:0000259" key="11">
    <source>
        <dbReference type="PROSITE" id="PS50102"/>
    </source>
</evidence>
<name>A0A6P4JRW8_DROKI</name>
<evidence type="ECO:0000313" key="13">
    <source>
        <dbReference type="RefSeq" id="XP_017037668.1"/>
    </source>
</evidence>
<feature type="region of interest" description="Disordered" evidence="10">
    <location>
        <begin position="135"/>
        <end position="155"/>
    </location>
</feature>